<feature type="compositionally biased region" description="Low complexity" evidence="1">
    <location>
        <begin position="576"/>
        <end position="586"/>
    </location>
</feature>
<feature type="chain" id="PRO_5010718218" evidence="3">
    <location>
        <begin position="22"/>
        <end position="651"/>
    </location>
</feature>
<feature type="compositionally biased region" description="Low complexity" evidence="1">
    <location>
        <begin position="222"/>
        <end position="260"/>
    </location>
</feature>
<dbReference type="KEGG" id="apln:108732898"/>
<proteinExistence type="predicted"/>
<dbReference type="STRING" id="224129.A0A1W4WH24"/>
<feature type="compositionally biased region" description="Polar residues" evidence="1">
    <location>
        <begin position="587"/>
        <end position="597"/>
    </location>
</feature>
<dbReference type="OrthoDB" id="6623421at2759"/>
<gene>
    <name evidence="5" type="primary">LOC108732898</name>
</gene>
<feature type="region of interest" description="Disordered" evidence="1">
    <location>
        <begin position="216"/>
        <end position="338"/>
    </location>
</feature>
<protein>
    <submittedName>
        <fullName evidence="5">Uncharacterized protein LOC108732898</fullName>
    </submittedName>
</protein>
<dbReference type="Proteomes" id="UP000192223">
    <property type="component" value="Unplaced"/>
</dbReference>
<feature type="signal peptide" evidence="3">
    <location>
        <begin position="1"/>
        <end position="21"/>
    </location>
</feature>
<evidence type="ECO:0000256" key="1">
    <source>
        <dbReference type="SAM" id="MobiDB-lite"/>
    </source>
</evidence>
<evidence type="ECO:0000313" key="4">
    <source>
        <dbReference type="Proteomes" id="UP000192223"/>
    </source>
</evidence>
<evidence type="ECO:0000256" key="2">
    <source>
        <dbReference type="SAM" id="Phobius"/>
    </source>
</evidence>
<dbReference type="AlphaFoldDB" id="A0A1W4WH24"/>
<keyword evidence="3" id="KW-0732">Signal</keyword>
<reference evidence="5" key="1">
    <citation type="submission" date="2025-08" db="UniProtKB">
        <authorList>
            <consortium name="RefSeq"/>
        </authorList>
    </citation>
    <scope>IDENTIFICATION</scope>
    <source>
        <tissue evidence="5">Entire body</tissue>
    </source>
</reference>
<feature type="transmembrane region" description="Helical" evidence="2">
    <location>
        <begin position="355"/>
        <end position="378"/>
    </location>
</feature>
<keyword evidence="2" id="KW-0812">Transmembrane</keyword>
<evidence type="ECO:0000313" key="5">
    <source>
        <dbReference type="RefSeq" id="XP_018319403.1"/>
    </source>
</evidence>
<name>A0A1W4WH24_AGRPL</name>
<keyword evidence="4" id="KW-1185">Reference proteome</keyword>
<evidence type="ECO:0000256" key="3">
    <source>
        <dbReference type="SAM" id="SignalP"/>
    </source>
</evidence>
<feature type="compositionally biased region" description="Polar residues" evidence="1">
    <location>
        <begin position="266"/>
        <end position="279"/>
    </location>
</feature>
<dbReference type="InParanoid" id="A0A1W4WH24"/>
<keyword evidence="2" id="KW-1133">Transmembrane helix</keyword>
<dbReference type="RefSeq" id="XP_018319403.1">
    <property type="nucleotide sequence ID" value="XM_018463901.2"/>
</dbReference>
<keyword evidence="2" id="KW-0472">Membrane</keyword>
<dbReference type="GeneID" id="108732898"/>
<feature type="region of interest" description="Disordered" evidence="1">
    <location>
        <begin position="567"/>
        <end position="597"/>
    </location>
</feature>
<feature type="compositionally biased region" description="Basic residues" evidence="1">
    <location>
        <begin position="301"/>
        <end position="319"/>
    </location>
</feature>
<accession>A0A1W4WH24</accession>
<organism evidence="4 5">
    <name type="scientific">Agrilus planipennis</name>
    <name type="common">Emerald ash borer</name>
    <name type="synonym">Agrilus marcopoli</name>
    <dbReference type="NCBI Taxonomy" id="224129"/>
    <lineage>
        <taxon>Eukaryota</taxon>
        <taxon>Metazoa</taxon>
        <taxon>Ecdysozoa</taxon>
        <taxon>Arthropoda</taxon>
        <taxon>Hexapoda</taxon>
        <taxon>Insecta</taxon>
        <taxon>Pterygota</taxon>
        <taxon>Neoptera</taxon>
        <taxon>Endopterygota</taxon>
        <taxon>Coleoptera</taxon>
        <taxon>Polyphaga</taxon>
        <taxon>Elateriformia</taxon>
        <taxon>Buprestoidea</taxon>
        <taxon>Buprestidae</taxon>
        <taxon>Agrilinae</taxon>
        <taxon>Agrilus</taxon>
    </lineage>
</organism>
<sequence>MKSATKLRVMCLIFGLGVVQAKPLEDSEVKRATRPPIGETIQQLTNQLIDQNGTLPNTTITLDTRTPPRVKQQMKNHHKLQHIIENSHPGMAIPADESEYDFHLEEATKKATIYKLEIKPTTEKGLSTWVLLNSQTVSPSTARPTIKPIIKLTTKINEKNVTSSASTTESSYKPIKPFFKKRPATTTTTKKPSTTTKMMMPITKLKFSVLQSVKNKTQNPISSTATTSSKTTLTSTTTSMTAAPTSLLSSSSPLKSSTTTFVTKAANATKSSEITSTTALPAEAKQGEVELSTTATDAQKKNRKSPPKKKKNKNRRRRPSSGDKSANGTEIADKIGHNNGKPIGTQIYNYLSREIMPTVGVGLVGLMVTAGLASYFLYPFGTLRRSYEIERKDVKGGYYYDNDYSIGGVAEEDMISKVVAGMPENQGLDMLMEKDNFYKKTDKNEKTNVRTSNDRHKSYRDTIDAYVPQNNYGNFDDDAKIQSKPSDIPNSIYNSNKQFVVGAITKKILEVTPAAVPEHGPRSLNRRKRSKNDIENEIHNYQANEITSDAENTEKVDDFSTTLLTTTEDASKATTEKSSSSSESSSLPPCSSTKQTEIYKPTDTSSIMQVLRDLIELKIKLGLEMMRNTTMTISRYFHEVQKKFESRRKRH</sequence>